<organism evidence="8 9">
    <name type="scientific">Serinicoccus chungangensis</name>
    <dbReference type="NCBI Taxonomy" id="767452"/>
    <lineage>
        <taxon>Bacteria</taxon>
        <taxon>Bacillati</taxon>
        <taxon>Actinomycetota</taxon>
        <taxon>Actinomycetes</taxon>
        <taxon>Micrococcales</taxon>
        <taxon>Ornithinimicrobiaceae</taxon>
        <taxon>Serinicoccus</taxon>
    </lineage>
</organism>
<dbReference type="AlphaFoldDB" id="A0A0W8I2E9"/>
<comment type="caution">
    <text evidence="8">The sequence shown here is derived from an EMBL/GenBank/DDBJ whole genome shotgun (WGS) entry which is preliminary data.</text>
</comment>
<dbReference type="RefSeq" id="WP_058892140.1">
    <property type="nucleotide sequence ID" value="NZ_LQBL01000031.1"/>
</dbReference>
<keyword evidence="3" id="KW-1003">Cell membrane</keyword>
<dbReference type="Gene3D" id="1.10.287.3510">
    <property type="match status" value="1"/>
</dbReference>
<feature type="transmembrane region" description="Helical" evidence="7">
    <location>
        <begin position="69"/>
        <end position="92"/>
    </location>
</feature>
<evidence type="ECO:0000313" key="9">
    <source>
        <dbReference type="Proteomes" id="UP000054837"/>
    </source>
</evidence>
<sequence>MILPLTVGVLTAGAIYLMLQRGMVRIIFGLSLLAHAANLVILSAGVTAWRGEPFPDAAGAADAGDPLPQAFVLTAIVIALAVTVLMLAMAVIGHNDDTKRMPETGETHRR</sequence>
<keyword evidence="5 7" id="KW-1133">Transmembrane helix</keyword>
<evidence type="ECO:0000256" key="7">
    <source>
        <dbReference type="SAM" id="Phobius"/>
    </source>
</evidence>
<accession>A0A0W8I2E9</accession>
<dbReference type="STRING" id="767452.AVL62_07845"/>
<evidence type="ECO:0000256" key="2">
    <source>
        <dbReference type="ARBA" id="ARBA00010388"/>
    </source>
</evidence>
<proteinExistence type="inferred from homology"/>
<evidence type="ECO:0000256" key="5">
    <source>
        <dbReference type="ARBA" id="ARBA00022989"/>
    </source>
</evidence>
<dbReference type="PANTHER" id="PTHR34583:SF2">
    <property type="entry name" value="ANTIPORTER SUBUNIT MNHC2-RELATED"/>
    <property type="match status" value="1"/>
</dbReference>
<reference evidence="8 9" key="1">
    <citation type="submission" date="2015-12" db="EMBL/GenBank/DDBJ databases">
        <title>Serinicoccus chungangenesis strain CD08_5 genome sequencing and assembly.</title>
        <authorList>
            <person name="Chander A.M."/>
            <person name="Kaur G."/>
            <person name="Nair G.R."/>
            <person name="Dhawan D.K."/>
            <person name="Kochhar R.K."/>
            <person name="Mayilraj S."/>
            <person name="Bhadada S.K."/>
        </authorList>
    </citation>
    <scope>NUCLEOTIDE SEQUENCE [LARGE SCALE GENOMIC DNA]</scope>
    <source>
        <strain evidence="8 9">CD08_5</strain>
    </source>
</reference>
<protein>
    <submittedName>
        <fullName evidence="8">NADH-ubiquinone oxidoreductase subunit 4L</fullName>
    </submittedName>
</protein>
<comment type="subcellular location">
    <subcellularLocation>
        <location evidence="1">Cell membrane</location>
        <topology evidence="1">Multi-pass membrane protein</topology>
    </subcellularLocation>
</comment>
<keyword evidence="6 7" id="KW-0472">Membrane</keyword>
<comment type="similarity">
    <text evidence="2">Belongs to the CPA3 antiporters (TC 2.A.63) subunit C family.</text>
</comment>
<keyword evidence="8" id="KW-0830">Ubiquinone</keyword>
<dbReference type="InterPro" id="IPR050601">
    <property type="entry name" value="CPA3_antiporter_subunitC"/>
</dbReference>
<evidence type="ECO:0000256" key="6">
    <source>
        <dbReference type="ARBA" id="ARBA00023136"/>
    </source>
</evidence>
<dbReference type="EMBL" id="LQBL01000031">
    <property type="protein sequence ID" value="KUG51845.1"/>
    <property type="molecule type" value="Genomic_DNA"/>
</dbReference>
<dbReference type="InterPro" id="IPR039428">
    <property type="entry name" value="NUOK/Mnh_C1-like"/>
</dbReference>
<keyword evidence="9" id="KW-1185">Reference proteome</keyword>
<evidence type="ECO:0000256" key="1">
    <source>
        <dbReference type="ARBA" id="ARBA00004651"/>
    </source>
</evidence>
<dbReference type="OrthoDB" id="9799219at2"/>
<dbReference type="Pfam" id="PF00420">
    <property type="entry name" value="Oxidored_q2"/>
    <property type="match status" value="1"/>
</dbReference>
<keyword evidence="4 7" id="KW-0812">Transmembrane</keyword>
<name>A0A0W8I2E9_9MICO</name>
<dbReference type="Proteomes" id="UP000054837">
    <property type="component" value="Unassembled WGS sequence"/>
</dbReference>
<feature type="transmembrane region" description="Helical" evidence="7">
    <location>
        <begin position="26"/>
        <end position="49"/>
    </location>
</feature>
<dbReference type="PANTHER" id="PTHR34583">
    <property type="entry name" value="ANTIPORTER SUBUNIT MNHC2-RELATED"/>
    <property type="match status" value="1"/>
</dbReference>
<evidence type="ECO:0000313" key="8">
    <source>
        <dbReference type="EMBL" id="KUG51845.1"/>
    </source>
</evidence>
<evidence type="ECO:0000256" key="3">
    <source>
        <dbReference type="ARBA" id="ARBA00022475"/>
    </source>
</evidence>
<evidence type="ECO:0000256" key="4">
    <source>
        <dbReference type="ARBA" id="ARBA00022692"/>
    </source>
</evidence>
<gene>
    <name evidence="8" type="ORF">AVL62_07845</name>
</gene>
<dbReference type="GO" id="GO:0005886">
    <property type="term" value="C:plasma membrane"/>
    <property type="evidence" value="ECO:0007669"/>
    <property type="project" value="UniProtKB-SubCell"/>
</dbReference>